<dbReference type="CDD" id="cd03506">
    <property type="entry name" value="Delta6-FADS-like"/>
    <property type="match status" value="1"/>
</dbReference>
<feature type="domain" description="Cytochrome b5 heme-binding" evidence="13">
    <location>
        <begin position="67"/>
        <end position="144"/>
    </location>
</feature>
<dbReference type="InterPro" id="IPR001199">
    <property type="entry name" value="Cyt_B5-like_heme/steroid-bd"/>
</dbReference>
<dbReference type="GO" id="GO:0016020">
    <property type="term" value="C:membrane"/>
    <property type="evidence" value="ECO:0007669"/>
    <property type="project" value="UniProtKB-SubCell"/>
</dbReference>
<name>A0A9K3LWN1_9STRA</name>
<reference evidence="14" key="1">
    <citation type="journal article" date="2021" name="Sci. Rep.">
        <title>Diploid genomic architecture of Nitzschia inconspicua, an elite biomass production diatom.</title>
        <authorList>
            <person name="Oliver A."/>
            <person name="Podell S."/>
            <person name="Pinowska A."/>
            <person name="Traller J.C."/>
            <person name="Smith S.R."/>
            <person name="McClure R."/>
            <person name="Beliaev A."/>
            <person name="Bohutskyi P."/>
            <person name="Hill E.A."/>
            <person name="Rabines A."/>
            <person name="Zheng H."/>
            <person name="Allen L.Z."/>
            <person name="Kuo A."/>
            <person name="Grigoriev I.V."/>
            <person name="Allen A.E."/>
            <person name="Hazlebeck D."/>
            <person name="Allen E.E."/>
        </authorList>
    </citation>
    <scope>NUCLEOTIDE SEQUENCE</scope>
    <source>
        <strain evidence="14">Hildebrandi</strain>
    </source>
</reference>
<keyword evidence="7 12" id="KW-1133">Transmembrane helix</keyword>
<comment type="caution">
    <text evidence="14">The sequence shown here is derived from an EMBL/GenBank/DDBJ whole genome shotgun (WGS) entry which is preliminary data.</text>
</comment>
<keyword evidence="9" id="KW-0408">Iron</keyword>
<evidence type="ECO:0000256" key="5">
    <source>
        <dbReference type="ARBA" id="ARBA00022692"/>
    </source>
</evidence>
<evidence type="ECO:0000256" key="4">
    <source>
        <dbReference type="ARBA" id="ARBA00022617"/>
    </source>
</evidence>
<sequence length="522" mass="59041">MCPNKASSGTPDTTMASAYVASVAVASSNDDFTNAPPSIGTVSSTSSSESLLSLSDKKGLSVDKARAKPMTREEVLKRSNPETLCLMIIEDKVYDCTRWQHTHPGGFLTIRALCGKDATDSFQTTHPKHVQERILNKFYYTDLIVDDDAEDGAVDEATIAFRKLTLQMEEVGLFETNYTFYYKKAAAYTTMFLLVLTGVFFTDNIVVHCFAGALLGLFWQQMAFIGHDLGHNAITHDRVVDSCWGIIVGNLMTGVSVGWWKRSHNVHHIVTNSIDYDPDIQHLPVMAVDPAFLDKPIFSNYQGQYLQLDRFAHFLVSMQHWLYYPIMAFARVNLYIQSINHALVLDYYSKTKDLVWRRDLQIATLAGFWTWLIALTMQLPTWQSRVLFLGLAHAVAGILHVQITISHFAMPVHAGVTYDNSSNGYLHTQLQGTMDIECPTYMDWFHGGIQFQVVHHLWPRLPRHNLRRVKSLLIAFCKEHGLEYKQAPFLKANLIVIEKLRETAEMSEGFSSFFSESMNLSG</sequence>
<reference evidence="14" key="2">
    <citation type="submission" date="2021-04" db="EMBL/GenBank/DDBJ databases">
        <authorList>
            <person name="Podell S."/>
        </authorList>
    </citation>
    <scope>NUCLEOTIDE SEQUENCE</scope>
    <source>
        <strain evidence="14">Hildebrandi</strain>
    </source>
</reference>
<comment type="pathway">
    <text evidence="2">Lipid metabolism.</text>
</comment>
<evidence type="ECO:0000256" key="12">
    <source>
        <dbReference type="SAM" id="Phobius"/>
    </source>
</evidence>
<evidence type="ECO:0000256" key="10">
    <source>
        <dbReference type="ARBA" id="ARBA00023098"/>
    </source>
</evidence>
<dbReference type="Pfam" id="PF00173">
    <property type="entry name" value="Cyt-b5"/>
    <property type="match status" value="1"/>
</dbReference>
<dbReference type="EMBL" id="JAGRRH010000005">
    <property type="protein sequence ID" value="KAG7369860.1"/>
    <property type="molecule type" value="Genomic_DNA"/>
</dbReference>
<dbReference type="OrthoDB" id="260519at2759"/>
<evidence type="ECO:0000256" key="6">
    <source>
        <dbReference type="ARBA" id="ARBA00022723"/>
    </source>
</evidence>
<evidence type="ECO:0000259" key="13">
    <source>
        <dbReference type="PROSITE" id="PS50255"/>
    </source>
</evidence>
<evidence type="ECO:0000313" key="14">
    <source>
        <dbReference type="EMBL" id="KAG7369860.1"/>
    </source>
</evidence>
<evidence type="ECO:0000313" key="15">
    <source>
        <dbReference type="Proteomes" id="UP000693970"/>
    </source>
</evidence>
<protein>
    <submittedName>
        <fullName evidence="14">Fatty acid desaturase</fullName>
    </submittedName>
</protein>
<keyword evidence="4" id="KW-0349">Heme</keyword>
<evidence type="ECO:0000256" key="7">
    <source>
        <dbReference type="ARBA" id="ARBA00022989"/>
    </source>
</evidence>
<dbReference type="AlphaFoldDB" id="A0A9K3LWN1"/>
<dbReference type="PROSITE" id="PS50255">
    <property type="entry name" value="CYTOCHROME_B5_2"/>
    <property type="match status" value="1"/>
</dbReference>
<dbReference type="PIRSF" id="PIRSF015921">
    <property type="entry name" value="FA_sphinglp_des"/>
    <property type="match status" value="1"/>
</dbReference>
<dbReference type="GO" id="GO:0046872">
    <property type="term" value="F:metal ion binding"/>
    <property type="evidence" value="ECO:0007669"/>
    <property type="project" value="UniProtKB-KW"/>
</dbReference>
<evidence type="ECO:0000256" key="2">
    <source>
        <dbReference type="ARBA" id="ARBA00005189"/>
    </source>
</evidence>
<dbReference type="GO" id="GO:0016717">
    <property type="term" value="F:oxidoreductase activity, acting on paired donors, with oxidation of a pair of donors resulting in the reduction of molecular oxygen to two molecules of water"/>
    <property type="evidence" value="ECO:0007669"/>
    <property type="project" value="TreeGrafter"/>
</dbReference>
<accession>A0A9K3LWN1</accession>
<evidence type="ECO:0000256" key="3">
    <source>
        <dbReference type="ARBA" id="ARBA00009295"/>
    </source>
</evidence>
<dbReference type="PANTHER" id="PTHR19353:SF30">
    <property type="entry name" value="DELTA 8-(E)-SPHINGOLIPID DESATURASE"/>
    <property type="match status" value="1"/>
</dbReference>
<dbReference type="GO" id="GO:0006629">
    <property type="term" value="P:lipid metabolic process"/>
    <property type="evidence" value="ECO:0007669"/>
    <property type="project" value="UniProtKB-KW"/>
</dbReference>
<comment type="similarity">
    <text evidence="3">Belongs to the fatty acid desaturase type 1 family.</text>
</comment>
<keyword evidence="5 12" id="KW-0812">Transmembrane</keyword>
<keyword evidence="8" id="KW-0560">Oxidoreductase</keyword>
<keyword evidence="11 12" id="KW-0472">Membrane</keyword>
<evidence type="ECO:0000256" key="1">
    <source>
        <dbReference type="ARBA" id="ARBA00004141"/>
    </source>
</evidence>
<gene>
    <name evidence="14" type="ORF">IV203_027606</name>
</gene>
<feature type="transmembrane region" description="Helical" evidence="12">
    <location>
        <begin position="192"/>
        <end position="219"/>
    </location>
</feature>
<dbReference type="SMART" id="SM01117">
    <property type="entry name" value="Cyt-b5"/>
    <property type="match status" value="1"/>
</dbReference>
<dbReference type="Pfam" id="PF00487">
    <property type="entry name" value="FA_desaturase"/>
    <property type="match status" value="1"/>
</dbReference>
<dbReference type="InterPro" id="IPR005804">
    <property type="entry name" value="FA_desaturase_dom"/>
</dbReference>
<dbReference type="PANTHER" id="PTHR19353">
    <property type="entry name" value="FATTY ACID DESATURASE 2"/>
    <property type="match status" value="1"/>
</dbReference>
<keyword evidence="10" id="KW-0443">Lipid metabolism</keyword>
<organism evidence="14 15">
    <name type="scientific">Nitzschia inconspicua</name>
    <dbReference type="NCBI Taxonomy" id="303405"/>
    <lineage>
        <taxon>Eukaryota</taxon>
        <taxon>Sar</taxon>
        <taxon>Stramenopiles</taxon>
        <taxon>Ochrophyta</taxon>
        <taxon>Bacillariophyta</taxon>
        <taxon>Bacillariophyceae</taxon>
        <taxon>Bacillariophycidae</taxon>
        <taxon>Bacillariales</taxon>
        <taxon>Bacillariaceae</taxon>
        <taxon>Nitzschia</taxon>
    </lineage>
</organism>
<evidence type="ECO:0000256" key="9">
    <source>
        <dbReference type="ARBA" id="ARBA00023004"/>
    </source>
</evidence>
<dbReference type="Proteomes" id="UP000693970">
    <property type="component" value="Unassembled WGS sequence"/>
</dbReference>
<dbReference type="InterPro" id="IPR012171">
    <property type="entry name" value="Fatty_acid_desaturase"/>
</dbReference>
<keyword evidence="15" id="KW-1185">Reference proteome</keyword>
<evidence type="ECO:0000256" key="8">
    <source>
        <dbReference type="ARBA" id="ARBA00023002"/>
    </source>
</evidence>
<comment type="subcellular location">
    <subcellularLocation>
        <location evidence="1">Membrane</location>
        <topology evidence="1">Multi-pass membrane protein</topology>
    </subcellularLocation>
</comment>
<proteinExistence type="inferred from homology"/>
<evidence type="ECO:0000256" key="11">
    <source>
        <dbReference type="ARBA" id="ARBA00023136"/>
    </source>
</evidence>
<keyword evidence="6" id="KW-0479">Metal-binding</keyword>